<dbReference type="PANTHER" id="PTHR43133">
    <property type="entry name" value="RNA POLYMERASE ECF-TYPE SIGMA FACTO"/>
    <property type="match status" value="1"/>
</dbReference>
<dbReference type="Pfam" id="PF08281">
    <property type="entry name" value="Sigma70_r4_2"/>
    <property type="match status" value="1"/>
</dbReference>
<accession>A0ABT8KGN8</accession>
<organism evidence="7 8">
    <name type="scientific">Splendidivirga corallicola</name>
    <dbReference type="NCBI Taxonomy" id="3051826"/>
    <lineage>
        <taxon>Bacteria</taxon>
        <taxon>Pseudomonadati</taxon>
        <taxon>Bacteroidota</taxon>
        <taxon>Cytophagia</taxon>
        <taxon>Cytophagales</taxon>
        <taxon>Splendidivirgaceae</taxon>
        <taxon>Splendidivirga</taxon>
    </lineage>
</organism>
<dbReference type="Proteomes" id="UP001172082">
    <property type="component" value="Unassembled WGS sequence"/>
</dbReference>
<dbReference type="NCBIfam" id="TIGR02937">
    <property type="entry name" value="sigma70-ECF"/>
    <property type="match status" value="1"/>
</dbReference>
<dbReference type="InterPro" id="IPR013324">
    <property type="entry name" value="RNA_pol_sigma_r3/r4-like"/>
</dbReference>
<dbReference type="EMBL" id="JAUJEA010000001">
    <property type="protein sequence ID" value="MDN5199882.1"/>
    <property type="molecule type" value="Genomic_DNA"/>
</dbReference>
<dbReference type="InterPro" id="IPR014284">
    <property type="entry name" value="RNA_pol_sigma-70_dom"/>
</dbReference>
<evidence type="ECO:0000256" key="2">
    <source>
        <dbReference type="ARBA" id="ARBA00023015"/>
    </source>
</evidence>
<protein>
    <submittedName>
        <fullName evidence="7">Sigma-70 family RNA polymerase sigma factor</fullName>
    </submittedName>
</protein>
<dbReference type="RefSeq" id="WP_346749913.1">
    <property type="nucleotide sequence ID" value="NZ_JAUJEA010000001.1"/>
</dbReference>
<dbReference type="InterPro" id="IPR036388">
    <property type="entry name" value="WH-like_DNA-bd_sf"/>
</dbReference>
<proteinExistence type="inferred from homology"/>
<keyword evidence="2" id="KW-0805">Transcription regulation</keyword>
<reference evidence="7" key="1">
    <citation type="submission" date="2023-06" db="EMBL/GenBank/DDBJ databases">
        <title>Genomic of Parafulvivirga corallium.</title>
        <authorList>
            <person name="Wang G."/>
        </authorList>
    </citation>
    <scope>NUCLEOTIDE SEQUENCE</scope>
    <source>
        <strain evidence="7">BMA10</strain>
    </source>
</reference>
<dbReference type="SUPFAM" id="SSF88659">
    <property type="entry name" value="Sigma3 and sigma4 domains of RNA polymerase sigma factors"/>
    <property type="match status" value="1"/>
</dbReference>
<dbReference type="InterPro" id="IPR039425">
    <property type="entry name" value="RNA_pol_sigma-70-like"/>
</dbReference>
<dbReference type="InterPro" id="IPR013249">
    <property type="entry name" value="RNA_pol_sigma70_r4_t2"/>
</dbReference>
<name>A0ABT8KGN8_9BACT</name>
<dbReference type="Pfam" id="PF04542">
    <property type="entry name" value="Sigma70_r2"/>
    <property type="match status" value="1"/>
</dbReference>
<comment type="caution">
    <text evidence="7">The sequence shown here is derived from an EMBL/GenBank/DDBJ whole genome shotgun (WGS) entry which is preliminary data.</text>
</comment>
<evidence type="ECO:0000256" key="1">
    <source>
        <dbReference type="ARBA" id="ARBA00010641"/>
    </source>
</evidence>
<evidence type="ECO:0000259" key="6">
    <source>
        <dbReference type="Pfam" id="PF08281"/>
    </source>
</evidence>
<dbReference type="SUPFAM" id="SSF88946">
    <property type="entry name" value="Sigma2 domain of RNA polymerase sigma factors"/>
    <property type="match status" value="1"/>
</dbReference>
<dbReference type="InterPro" id="IPR007627">
    <property type="entry name" value="RNA_pol_sigma70_r2"/>
</dbReference>
<feature type="domain" description="RNA polymerase sigma-70 region 2" evidence="5">
    <location>
        <begin position="33"/>
        <end position="100"/>
    </location>
</feature>
<feature type="domain" description="RNA polymerase sigma factor 70 region 4 type 2" evidence="6">
    <location>
        <begin position="134"/>
        <end position="179"/>
    </location>
</feature>
<evidence type="ECO:0000256" key="4">
    <source>
        <dbReference type="ARBA" id="ARBA00023163"/>
    </source>
</evidence>
<dbReference type="InterPro" id="IPR013325">
    <property type="entry name" value="RNA_pol_sigma_r2"/>
</dbReference>
<dbReference type="CDD" id="cd06171">
    <property type="entry name" value="Sigma70_r4"/>
    <property type="match status" value="1"/>
</dbReference>
<keyword evidence="8" id="KW-1185">Reference proteome</keyword>
<evidence type="ECO:0000256" key="3">
    <source>
        <dbReference type="ARBA" id="ARBA00023082"/>
    </source>
</evidence>
<sequence>MSDKLPLLSPKNEPDHILWQQFREGDRRAFQQIYQKYLNELFTYGMKVQPHRNLVKDCLQDLFIDLWKNKENLSKTDNIKYYLFKALRRKITKDVVKKKRYYVERDVVEFSDTQIVFPFENKIIELQGQLMESQKLRKAVERLSDRQKEVINLIFYEAFSYEEVSNIMNINLRSVYTLVWKAISSLRKDIISFLALFILF</sequence>
<keyword evidence="4" id="KW-0804">Transcription</keyword>
<comment type="similarity">
    <text evidence="1">Belongs to the sigma-70 factor family. ECF subfamily.</text>
</comment>
<keyword evidence="3" id="KW-0731">Sigma factor</keyword>
<dbReference type="PANTHER" id="PTHR43133:SF46">
    <property type="entry name" value="RNA POLYMERASE SIGMA-70 FACTOR ECF SUBFAMILY"/>
    <property type="match status" value="1"/>
</dbReference>
<dbReference type="Gene3D" id="1.10.1740.10">
    <property type="match status" value="1"/>
</dbReference>
<evidence type="ECO:0000313" key="8">
    <source>
        <dbReference type="Proteomes" id="UP001172082"/>
    </source>
</evidence>
<evidence type="ECO:0000313" key="7">
    <source>
        <dbReference type="EMBL" id="MDN5199882.1"/>
    </source>
</evidence>
<evidence type="ECO:0000259" key="5">
    <source>
        <dbReference type="Pfam" id="PF04542"/>
    </source>
</evidence>
<gene>
    <name evidence="7" type="ORF">QQ008_00875</name>
</gene>
<dbReference type="Gene3D" id="1.10.10.10">
    <property type="entry name" value="Winged helix-like DNA-binding domain superfamily/Winged helix DNA-binding domain"/>
    <property type="match status" value="1"/>
</dbReference>